<dbReference type="AlphaFoldDB" id="A0AA35PCD7"/>
<name>A0AA35PCD7_9SAUR</name>
<protein>
    <submittedName>
        <fullName evidence="1">Uncharacterized protein</fullName>
    </submittedName>
</protein>
<proteinExistence type="predicted"/>
<gene>
    <name evidence="1" type="ORF">PODLI_1B039446</name>
</gene>
<sequence length="54" mass="6299">MHLSSDEATGLFKHDHELQQSLQWEEWNTSDRYHTSQDLLSVDPSLNFVPSDLL</sequence>
<dbReference type="EMBL" id="OX395132">
    <property type="protein sequence ID" value="CAI5780143.1"/>
    <property type="molecule type" value="Genomic_DNA"/>
</dbReference>
<organism evidence="1 2">
    <name type="scientific">Podarcis lilfordi</name>
    <name type="common">Lilford's wall lizard</name>
    <dbReference type="NCBI Taxonomy" id="74358"/>
    <lineage>
        <taxon>Eukaryota</taxon>
        <taxon>Metazoa</taxon>
        <taxon>Chordata</taxon>
        <taxon>Craniata</taxon>
        <taxon>Vertebrata</taxon>
        <taxon>Euteleostomi</taxon>
        <taxon>Lepidosauria</taxon>
        <taxon>Squamata</taxon>
        <taxon>Bifurcata</taxon>
        <taxon>Unidentata</taxon>
        <taxon>Episquamata</taxon>
        <taxon>Laterata</taxon>
        <taxon>Lacertibaenia</taxon>
        <taxon>Lacertidae</taxon>
        <taxon>Podarcis</taxon>
    </lineage>
</organism>
<reference evidence="1" key="1">
    <citation type="submission" date="2022-12" db="EMBL/GenBank/DDBJ databases">
        <authorList>
            <person name="Alioto T."/>
            <person name="Alioto T."/>
            <person name="Gomez Garrido J."/>
        </authorList>
    </citation>
    <scope>NUCLEOTIDE SEQUENCE</scope>
</reference>
<evidence type="ECO:0000313" key="2">
    <source>
        <dbReference type="Proteomes" id="UP001178461"/>
    </source>
</evidence>
<evidence type="ECO:0000313" key="1">
    <source>
        <dbReference type="EMBL" id="CAI5780143.1"/>
    </source>
</evidence>
<accession>A0AA35PCD7</accession>
<dbReference type="Proteomes" id="UP001178461">
    <property type="component" value="Chromosome 7"/>
</dbReference>
<keyword evidence="2" id="KW-1185">Reference proteome</keyword>